<sequence length="127" mass="13728">MPRHQRATLRGAPPKRKELGRCDGVREAHDRRDEPTCPKGTEPVRRERRLLAQSPSERAGRILRLGAVVLVLAVGHMVTGGDRTRSRPSPTASGRRVFTGARQGTDGDRPGGARVADGDPPRPGGRS</sequence>
<feature type="region of interest" description="Disordered" evidence="1">
    <location>
        <begin position="76"/>
        <end position="127"/>
    </location>
</feature>
<protein>
    <submittedName>
        <fullName evidence="2">Uncharacterized protein</fullName>
    </submittedName>
</protein>
<evidence type="ECO:0000256" key="1">
    <source>
        <dbReference type="SAM" id="MobiDB-lite"/>
    </source>
</evidence>
<gene>
    <name evidence="2" type="ORF">PHY01_36540</name>
</gene>
<comment type="caution">
    <text evidence="2">The sequence shown here is derived from an EMBL/GenBank/DDBJ whole genome shotgun (WGS) entry which is preliminary data.</text>
</comment>
<dbReference type="Proteomes" id="UP000320338">
    <property type="component" value="Unassembled WGS sequence"/>
</dbReference>
<accession>A0A4Y3WSU4</accession>
<proteinExistence type="predicted"/>
<keyword evidence="3" id="KW-1185">Reference proteome</keyword>
<organism evidence="2 3">
    <name type="scientific">Pseudonocardia hydrocarbonoxydans</name>
    <dbReference type="NCBI Taxonomy" id="76726"/>
    <lineage>
        <taxon>Bacteria</taxon>
        <taxon>Bacillati</taxon>
        <taxon>Actinomycetota</taxon>
        <taxon>Actinomycetes</taxon>
        <taxon>Pseudonocardiales</taxon>
        <taxon>Pseudonocardiaceae</taxon>
        <taxon>Pseudonocardia</taxon>
    </lineage>
</organism>
<reference evidence="2 3" key="1">
    <citation type="submission" date="2019-06" db="EMBL/GenBank/DDBJ databases">
        <title>Whole genome shotgun sequence of Pseudonocardia hydrocarbonoxydans NBRC 14498.</title>
        <authorList>
            <person name="Hosoyama A."/>
            <person name="Uohara A."/>
            <person name="Ohji S."/>
            <person name="Ichikawa N."/>
        </authorList>
    </citation>
    <scope>NUCLEOTIDE SEQUENCE [LARGE SCALE GENOMIC DNA]</scope>
    <source>
        <strain evidence="2 3">NBRC 14498</strain>
    </source>
</reference>
<dbReference type="AlphaFoldDB" id="A0A4Y3WSU4"/>
<feature type="region of interest" description="Disordered" evidence="1">
    <location>
        <begin position="1"/>
        <end position="59"/>
    </location>
</feature>
<feature type="compositionally biased region" description="Basic and acidic residues" evidence="1">
    <location>
        <begin position="15"/>
        <end position="36"/>
    </location>
</feature>
<feature type="compositionally biased region" description="Basic and acidic residues" evidence="1">
    <location>
        <begin position="105"/>
        <end position="120"/>
    </location>
</feature>
<name>A0A4Y3WSU4_9PSEU</name>
<evidence type="ECO:0000313" key="3">
    <source>
        <dbReference type="Proteomes" id="UP000320338"/>
    </source>
</evidence>
<dbReference type="EMBL" id="BJNG01000034">
    <property type="protein sequence ID" value="GEC21371.1"/>
    <property type="molecule type" value="Genomic_DNA"/>
</dbReference>
<evidence type="ECO:0000313" key="2">
    <source>
        <dbReference type="EMBL" id="GEC21371.1"/>
    </source>
</evidence>